<keyword evidence="4 8" id="KW-0999">Mitochondrion inner membrane</keyword>
<keyword evidence="6 8" id="KW-0496">Mitochondrion</keyword>
<evidence type="ECO:0000256" key="9">
    <source>
        <dbReference type="SAM" id="MobiDB-lite"/>
    </source>
</evidence>
<comment type="subcellular location">
    <subcellularLocation>
        <location evidence="2 8">Mitochondrion inner membrane</location>
        <topology evidence="2 8">Peripheral membrane protein</topology>
        <orientation evidence="2 8">Matrix side</orientation>
    </subcellularLocation>
</comment>
<dbReference type="PANTHER" id="PTHR28087">
    <property type="entry name" value="ATPASE SYNTHESIS PROTEIN 25, MITOCHONDRIAL"/>
    <property type="match status" value="1"/>
</dbReference>
<reference evidence="10 11" key="1">
    <citation type="submission" date="2016-07" db="EMBL/GenBank/DDBJ databases">
        <title>Pervasive Adenine N6-methylation of Active Genes in Fungi.</title>
        <authorList>
            <consortium name="DOE Joint Genome Institute"/>
            <person name="Mondo S.J."/>
            <person name="Dannebaum R.O."/>
            <person name="Kuo R.C."/>
            <person name="Labutti K."/>
            <person name="Haridas S."/>
            <person name="Kuo A."/>
            <person name="Salamov A."/>
            <person name="Ahrendt S.R."/>
            <person name="Lipzen A."/>
            <person name="Sullivan W."/>
            <person name="Andreopoulos W.B."/>
            <person name="Clum A."/>
            <person name="Lindquist E."/>
            <person name="Daum C."/>
            <person name="Ramamoorthy G.K."/>
            <person name="Gryganskyi A."/>
            <person name="Culley D."/>
            <person name="Magnuson J.K."/>
            <person name="James T.Y."/>
            <person name="O'Malley M.A."/>
            <person name="Stajich J.E."/>
            <person name="Spatafora J.W."/>
            <person name="Visel A."/>
            <person name="Grigoriev I.V."/>
        </authorList>
    </citation>
    <scope>NUCLEOTIDE SEQUENCE [LARGE SCALE GENOMIC DNA]</scope>
    <source>
        <strain evidence="10 11">CBS 129021</strain>
    </source>
</reference>
<comment type="similarity">
    <text evidence="3 8">Belongs to the ATP25 family.</text>
</comment>
<dbReference type="InterPro" id="IPR043519">
    <property type="entry name" value="NT_sf"/>
</dbReference>
<evidence type="ECO:0000313" key="10">
    <source>
        <dbReference type="EMBL" id="ORY65003.1"/>
    </source>
</evidence>
<sequence length="613" mass="68361">MVARRAISAAGCTHCRLAVLKLFVASSTPTPFIRARSSASWHPTLASRTSRAFSSAPKPIDVNEAKDAAHDSQLQLEDQLLTPDSQDVVEQPPQSNDGDTPWYLQVEPPRHTAATEPPPLPDIPPNSPALLDPLVKYASEEMGLDELTLLDLRELNPPPALGANLFMLFGTARSERHLNVSAGRLVRWLRVQHRVYADADGLLGPNERKTKLRRKAKKAKLLGTMGTDDADDGITTGWICVNLGSIDRGGEQAAVVSDDGRVAGFGVSQKGYTVVFQIMTESRRAELGLETLWQRTLLRQLNKSDPAEHSEMSVESEVHPLEQAIHSKAPSHQSIDPRDNNGCPGQSRSFSTSTQHTWAFRLASEAVKARQFATMDLSDGHLLLGNTRQLISEMRIHGISPSRQQYLQLISCIYSPLGPPLNEQTNLALELLESLHLRGEPIIANDIVVTIIEAISRCNKPREEAEDLQQRLEELMVQVKLPCMDEPLLVRLMDAYARQENWGKFWETWRIPARFLRPRSAAMYIHIYRLMAATKSRSLCIDALRRCFQEMVIENPPVRPIGNVRDAMLDCIRVADPRAEEDAERIPANAVGPMQRVANREFVKLVRTIKSLG</sequence>
<dbReference type="GO" id="GO:0048255">
    <property type="term" value="P:mRNA stabilization"/>
    <property type="evidence" value="ECO:0007669"/>
    <property type="project" value="TreeGrafter"/>
</dbReference>
<accession>A0A1Y2E0D6</accession>
<evidence type="ECO:0000256" key="7">
    <source>
        <dbReference type="ARBA" id="ARBA00023136"/>
    </source>
</evidence>
<dbReference type="RefSeq" id="XP_040716155.1">
    <property type="nucleotide sequence ID" value="XM_040862021.1"/>
</dbReference>
<feature type="region of interest" description="Disordered" evidence="9">
    <location>
        <begin position="327"/>
        <end position="350"/>
    </location>
</feature>
<dbReference type="PANTHER" id="PTHR28087:SF1">
    <property type="entry name" value="ATPASE SYNTHESIS PROTEIN 25, MITOCHONDRIAL"/>
    <property type="match status" value="1"/>
</dbReference>
<dbReference type="InterPro" id="IPR040152">
    <property type="entry name" value="Atp25"/>
</dbReference>
<evidence type="ECO:0000256" key="6">
    <source>
        <dbReference type="ARBA" id="ARBA00023128"/>
    </source>
</evidence>
<keyword evidence="7 8" id="KW-0472">Membrane</keyword>
<dbReference type="GO" id="GO:0005743">
    <property type="term" value="C:mitochondrial inner membrane"/>
    <property type="evidence" value="ECO:0007669"/>
    <property type="project" value="UniProtKB-SubCell"/>
</dbReference>
<name>A0A1Y2E0D6_9PEZI</name>
<evidence type="ECO:0000256" key="3">
    <source>
        <dbReference type="ARBA" id="ARBA00010787"/>
    </source>
</evidence>
<comment type="function">
    <text evidence="1">Probable mitochondrial mRNA stabilization factor.</text>
</comment>
<dbReference type="OrthoDB" id="107372at2759"/>
<dbReference type="GO" id="GO:0140053">
    <property type="term" value="P:mitochondrial gene expression"/>
    <property type="evidence" value="ECO:0007669"/>
    <property type="project" value="UniProtKB-UniRule"/>
</dbReference>
<dbReference type="AlphaFoldDB" id="A0A1Y2E0D6"/>
<evidence type="ECO:0000256" key="8">
    <source>
        <dbReference type="RuleBase" id="RU367062"/>
    </source>
</evidence>
<dbReference type="Gene3D" id="3.30.460.10">
    <property type="entry name" value="Beta Polymerase, domain 2"/>
    <property type="match status" value="1"/>
</dbReference>
<dbReference type="GeneID" id="63778233"/>
<gene>
    <name evidence="10" type="ORF">BCR38DRAFT_457276</name>
</gene>
<dbReference type="EMBL" id="MCFJ01000006">
    <property type="protein sequence ID" value="ORY65003.1"/>
    <property type="molecule type" value="Genomic_DNA"/>
</dbReference>
<feature type="region of interest" description="Disordered" evidence="9">
    <location>
        <begin position="86"/>
        <end position="105"/>
    </location>
</feature>
<evidence type="ECO:0000256" key="4">
    <source>
        <dbReference type="ARBA" id="ARBA00022792"/>
    </source>
</evidence>
<proteinExistence type="inferred from homology"/>
<dbReference type="FunFam" id="3.30.460.10:FF:000044">
    <property type="entry name" value="ATPase synthesis protein 25, mitochondrial"/>
    <property type="match status" value="1"/>
</dbReference>
<keyword evidence="11" id="KW-1185">Reference proteome</keyword>
<organism evidence="10 11">
    <name type="scientific">Pseudomassariella vexata</name>
    <dbReference type="NCBI Taxonomy" id="1141098"/>
    <lineage>
        <taxon>Eukaryota</taxon>
        <taxon>Fungi</taxon>
        <taxon>Dikarya</taxon>
        <taxon>Ascomycota</taxon>
        <taxon>Pezizomycotina</taxon>
        <taxon>Sordariomycetes</taxon>
        <taxon>Xylariomycetidae</taxon>
        <taxon>Amphisphaeriales</taxon>
        <taxon>Pseudomassariaceae</taxon>
        <taxon>Pseudomassariella</taxon>
    </lineage>
</organism>
<evidence type="ECO:0000313" key="11">
    <source>
        <dbReference type="Proteomes" id="UP000193689"/>
    </source>
</evidence>
<evidence type="ECO:0000256" key="5">
    <source>
        <dbReference type="ARBA" id="ARBA00022946"/>
    </source>
</evidence>
<evidence type="ECO:0000256" key="2">
    <source>
        <dbReference type="ARBA" id="ARBA00004443"/>
    </source>
</evidence>
<dbReference type="STRING" id="1141098.A0A1Y2E0D6"/>
<dbReference type="InParanoid" id="A0A1Y2E0D6"/>
<keyword evidence="5 8" id="KW-0809">Transit peptide</keyword>
<dbReference type="Proteomes" id="UP000193689">
    <property type="component" value="Unassembled WGS sequence"/>
</dbReference>
<protein>
    <recommendedName>
        <fullName evidence="8">ATPase synthesis protein 25</fullName>
    </recommendedName>
</protein>
<comment type="caution">
    <text evidence="10">The sequence shown here is derived from an EMBL/GenBank/DDBJ whole genome shotgun (WGS) entry which is preliminary data.</text>
</comment>
<evidence type="ECO:0000256" key="1">
    <source>
        <dbReference type="ARBA" id="ARBA00003470"/>
    </source>
</evidence>
<comment type="function">
    <text evidence="8">Mitochondrial mRNA stabilization factor.</text>
</comment>